<keyword evidence="7 13" id="KW-0328">Glycosyltransferase</keyword>
<evidence type="ECO:0000256" key="13">
    <source>
        <dbReference type="RuleBase" id="RU000587"/>
    </source>
</evidence>
<evidence type="ECO:0000256" key="9">
    <source>
        <dbReference type="ARBA" id="ARBA00022898"/>
    </source>
</evidence>
<keyword evidence="10 13" id="KW-0119">Carbohydrate metabolism</keyword>
<dbReference type="FunFam" id="3.40.50.2000:FF:000153">
    <property type="entry name" value="Alpha-1,4 glucan phosphorylase"/>
    <property type="match status" value="1"/>
</dbReference>
<evidence type="ECO:0000256" key="11">
    <source>
        <dbReference type="ARBA" id="ARBA00025174"/>
    </source>
</evidence>
<reference evidence="14 15" key="1">
    <citation type="journal article" date="2018" name="Nat. Biotechnol.">
        <title>A standardized bacterial taxonomy based on genome phylogeny substantially revises the tree of life.</title>
        <authorList>
            <person name="Parks D.H."/>
            <person name="Chuvochina M."/>
            <person name="Waite D.W."/>
            <person name="Rinke C."/>
            <person name="Skarshewski A."/>
            <person name="Chaumeil P.A."/>
            <person name="Hugenholtz P."/>
        </authorList>
    </citation>
    <scope>NUCLEOTIDE SEQUENCE [LARGE SCALE GENOMIC DNA]</scope>
    <source>
        <strain evidence="14">UBA11306</strain>
    </source>
</reference>
<comment type="function">
    <text evidence="11">Phosphorylase is an important allosteric enzyme in carbohydrate metabolism. Enzymes from different sources differ in their regulatory mechanisms and in their natural substrates. However, all known phosphorylases share catalytic and structural properties.</text>
</comment>
<dbReference type="CDD" id="cd04300">
    <property type="entry name" value="GT35_Glycogen_Phosphorylase"/>
    <property type="match status" value="1"/>
</dbReference>
<evidence type="ECO:0000256" key="5">
    <source>
        <dbReference type="ARBA" id="ARBA00022490"/>
    </source>
</evidence>
<comment type="subcellular location">
    <subcellularLocation>
        <location evidence="3">Cytoplasm</location>
    </subcellularLocation>
</comment>
<keyword evidence="9 12" id="KW-0663">Pyridoxal phosphate</keyword>
<evidence type="ECO:0000256" key="8">
    <source>
        <dbReference type="ARBA" id="ARBA00022679"/>
    </source>
</evidence>
<evidence type="ECO:0000256" key="6">
    <source>
        <dbReference type="ARBA" id="ARBA00022533"/>
    </source>
</evidence>
<accession>A0A3D4S681</accession>
<name>A0A3D4S681_9ENTE</name>
<evidence type="ECO:0000256" key="7">
    <source>
        <dbReference type="ARBA" id="ARBA00022676"/>
    </source>
</evidence>
<sequence length="807" mass="92468">MLSEVKTFQKEYMTQFEDLYAYSYEEGTDTERFLALGLLLRRYYGDRWKESVSEYRQDKKRQVYYFSMEYLPGRQLKSNLLNLGLLQTARTAIDGLGLDFDQIVRAEVDPALGNGGLGRLASCFMDSMASTGIAGNGCGIRYRYGLFKQKFVNGHQIELPENWLRNLNVWEVRREGKAVTVRFGGTVELVPNADNDLKPVYHNTQTILAVPYDTPQIGYHNKTVNTLRLFSAEVPYEDETAYQTPQERNAVKQITEVLYPDDSNYEGRLLRLKQEYFLCSAGIQTIVNHFKGLKLEWSEFPEKVAIHINDTHPTLCIPELMRILLDDEGLSWEQAWNIIHKTFSYTNHTILAEAMERWPVDMVERTLPRIMQIIWEINRRHYLIKGALYGQDIAHKTAPVIDGQVQMAHLAILASHSVNGVAKLHTEILENYTLRNFKLISPAKFNNKTNGITLRRWVMLANEPLSNLIDQRIGKEWRSSPKEVSLLKAYQTDKKLLKELLAVKKANKERFAAYVADQMNIEIDPNALFDVQIKRLHAYKRQLLQALHIIDRYWRIKEDPGSIQQPRVFIFGAKAAPSYHYAKEIIKLINALADLVNNDPEVSEFIKVVFVENYGVSLAELIIPSADLSEQISLSGKEASGTSNMKLMANGALTIGTLDGANVEIRDSVGEDNLFLFGLKADEVENLKASHIYHSADYYHNNPRIKRILDTLIDGTIPDIEEEGRDIFDSLVTYNDEYFLLKDFDSFVDAQDQADLAFQDPHEWARKCLLNIAASGNFSSDYTVLRYAKEIWKVDPGLHLFNIQDFS</sequence>
<evidence type="ECO:0000313" key="15">
    <source>
        <dbReference type="Proteomes" id="UP000262195"/>
    </source>
</evidence>
<dbReference type="GO" id="GO:0005980">
    <property type="term" value="P:glycogen catabolic process"/>
    <property type="evidence" value="ECO:0007669"/>
    <property type="project" value="TreeGrafter"/>
</dbReference>
<keyword evidence="8 13" id="KW-0808">Transferase</keyword>
<dbReference type="PIRSF" id="PIRSF000460">
    <property type="entry name" value="Pprylas_GlgP"/>
    <property type="match status" value="1"/>
</dbReference>
<evidence type="ECO:0000256" key="3">
    <source>
        <dbReference type="ARBA" id="ARBA00004496"/>
    </source>
</evidence>
<keyword evidence="6" id="KW-0021">Allosteric enzyme</keyword>
<dbReference type="Pfam" id="PF00343">
    <property type="entry name" value="Phosphorylase"/>
    <property type="match status" value="1"/>
</dbReference>
<comment type="similarity">
    <text evidence="4 13">Belongs to the glycogen phosphorylase family.</text>
</comment>
<dbReference type="GO" id="GO:0008184">
    <property type="term" value="F:glycogen phosphorylase activity"/>
    <property type="evidence" value="ECO:0007669"/>
    <property type="project" value="InterPro"/>
</dbReference>
<dbReference type="GO" id="GO:0030170">
    <property type="term" value="F:pyridoxal phosphate binding"/>
    <property type="evidence" value="ECO:0007669"/>
    <property type="project" value="InterPro"/>
</dbReference>
<protein>
    <recommendedName>
        <fullName evidence="13">Alpha-1,4 glucan phosphorylase</fullName>
        <ecNumber evidence="13">2.4.1.1</ecNumber>
    </recommendedName>
</protein>
<evidence type="ECO:0000256" key="10">
    <source>
        <dbReference type="ARBA" id="ARBA00023277"/>
    </source>
</evidence>
<comment type="cofactor">
    <cofactor evidence="2 13">
        <name>pyridoxal 5'-phosphate</name>
        <dbReference type="ChEBI" id="CHEBI:597326"/>
    </cofactor>
</comment>
<dbReference type="AlphaFoldDB" id="A0A3D4S681"/>
<dbReference type="NCBIfam" id="TIGR02093">
    <property type="entry name" value="P_ylase"/>
    <property type="match status" value="1"/>
</dbReference>
<dbReference type="EC" id="2.4.1.1" evidence="13"/>
<dbReference type="Proteomes" id="UP000262195">
    <property type="component" value="Unassembled WGS sequence"/>
</dbReference>
<proteinExistence type="inferred from homology"/>
<dbReference type="InterPro" id="IPR000811">
    <property type="entry name" value="Glyco_trans_35"/>
</dbReference>
<dbReference type="GO" id="GO:0005737">
    <property type="term" value="C:cytoplasm"/>
    <property type="evidence" value="ECO:0007669"/>
    <property type="project" value="UniProtKB-SubCell"/>
</dbReference>
<dbReference type="SUPFAM" id="SSF53756">
    <property type="entry name" value="UDP-Glycosyltransferase/glycogen phosphorylase"/>
    <property type="match status" value="1"/>
</dbReference>
<comment type="function">
    <text evidence="13">Allosteric enzyme that catalyzes the rate-limiting step in glycogen catabolism, the phosphorolytic cleavage of glycogen to produce glucose-1-phosphate, and plays a central role in maintaining cellular and organismal glucose homeostasis.</text>
</comment>
<dbReference type="PANTHER" id="PTHR11468:SF3">
    <property type="entry name" value="GLYCOGEN PHOSPHORYLASE, LIVER FORM"/>
    <property type="match status" value="1"/>
</dbReference>
<dbReference type="STRING" id="1121105.GCA_000421665_00908"/>
<evidence type="ECO:0000313" key="14">
    <source>
        <dbReference type="EMBL" id="HCS93982.1"/>
    </source>
</evidence>
<evidence type="ECO:0000256" key="2">
    <source>
        <dbReference type="ARBA" id="ARBA00001933"/>
    </source>
</evidence>
<feature type="modified residue" description="N6-(pyridoxal phosphate)lysine" evidence="12">
    <location>
        <position position="646"/>
    </location>
</feature>
<keyword evidence="5" id="KW-0963">Cytoplasm</keyword>
<dbReference type="Gene3D" id="3.40.50.2000">
    <property type="entry name" value="Glycogen Phosphorylase B"/>
    <property type="match status" value="2"/>
</dbReference>
<dbReference type="PANTHER" id="PTHR11468">
    <property type="entry name" value="GLYCOGEN PHOSPHORYLASE"/>
    <property type="match status" value="1"/>
</dbReference>
<comment type="caution">
    <text evidence="14">The sequence shown here is derived from an EMBL/GenBank/DDBJ whole genome shotgun (WGS) entry which is preliminary data.</text>
</comment>
<dbReference type="FunFam" id="3.40.50.2000:FF:000003">
    <property type="entry name" value="Alpha-1,4 glucan phosphorylase"/>
    <property type="match status" value="1"/>
</dbReference>
<dbReference type="EMBL" id="DQHO01000030">
    <property type="protein sequence ID" value="HCS93982.1"/>
    <property type="molecule type" value="Genomic_DNA"/>
</dbReference>
<dbReference type="InterPro" id="IPR011833">
    <property type="entry name" value="Glycg_phsphrylas"/>
</dbReference>
<comment type="catalytic activity">
    <reaction evidence="1 13">
        <text>[(1-&gt;4)-alpha-D-glucosyl](n) + phosphate = [(1-&gt;4)-alpha-D-glucosyl](n-1) + alpha-D-glucose 1-phosphate</text>
        <dbReference type="Rhea" id="RHEA:41732"/>
        <dbReference type="Rhea" id="RHEA-COMP:9584"/>
        <dbReference type="Rhea" id="RHEA-COMP:9586"/>
        <dbReference type="ChEBI" id="CHEBI:15444"/>
        <dbReference type="ChEBI" id="CHEBI:43474"/>
        <dbReference type="ChEBI" id="CHEBI:58601"/>
        <dbReference type="EC" id="2.4.1.1"/>
    </reaction>
</comment>
<gene>
    <name evidence="14" type="ORF">DIW15_04670</name>
</gene>
<organism evidence="14 15">
    <name type="scientific">Bavariicoccus seileri</name>
    <dbReference type="NCBI Taxonomy" id="549685"/>
    <lineage>
        <taxon>Bacteria</taxon>
        <taxon>Bacillati</taxon>
        <taxon>Bacillota</taxon>
        <taxon>Bacilli</taxon>
        <taxon>Lactobacillales</taxon>
        <taxon>Enterococcaceae</taxon>
        <taxon>Bavariicoccus</taxon>
    </lineage>
</organism>
<evidence type="ECO:0000256" key="4">
    <source>
        <dbReference type="ARBA" id="ARBA00006047"/>
    </source>
</evidence>
<evidence type="ECO:0000256" key="12">
    <source>
        <dbReference type="PIRSR" id="PIRSR000460-1"/>
    </source>
</evidence>
<evidence type="ECO:0000256" key="1">
    <source>
        <dbReference type="ARBA" id="ARBA00001275"/>
    </source>
</evidence>